<sequence length="259" mass="28266">MPALLSTVTVAAVGLTCKAVFATRLCSVQVTGLGTLLNALEHTNGRGVVTVSNHISTLDDPLTWGILPARCFFSSRTTRWALGASDVVFTNPVFSTFFHLGQTIETFRGQGVYQKAVDSAIHKLDNGGWVHLFGEGKIYQPNAYPKDSQGLSHLPRFKWGVGRILMESSHKLPMVIPMWLTGYERLMPEGRPFPYKYIPRFGTKLGVAIGDPIPPEQLLAAMSSNPHDTDASRSQVTALVHDHVEALGRRASANPSLLT</sequence>
<evidence type="ECO:0000313" key="2">
    <source>
        <dbReference type="Proteomes" id="UP000541558"/>
    </source>
</evidence>
<reference evidence="1 2" key="1">
    <citation type="journal article" date="2020" name="ISME J.">
        <title>Uncovering the hidden diversity of litter-decomposition mechanisms in mushroom-forming fungi.</title>
        <authorList>
            <person name="Floudas D."/>
            <person name="Bentzer J."/>
            <person name="Ahren D."/>
            <person name="Johansson T."/>
            <person name="Persson P."/>
            <person name="Tunlid A."/>
        </authorList>
    </citation>
    <scope>NUCLEOTIDE SEQUENCE [LARGE SCALE GENOMIC DNA]</scope>
    <source>
        <strain evidence="1 2">CBS 175.51</strain>
    </source>
</reference>
<dbReference type="GO" id="GO:0035965">
    <property type="term" value="P:cardiolipin acyl-chain remodeling"/>
    <property type="evidence" value="ECO:0007669"/>
    <property type="project" value="TreeGrafter"/>
</dbReference>
<dbReference type="GO" id="GO:0007007">
    <property type="term" value="P:inner mitochondrial membrane organization"/>
    <property type="evidence" value="ECO:0007669"/>
    <property type="project" value="TreeGrafter"/>
</dbReference>
<proteinExistence type="predicted"/>
<dbReference type="Proteomes" id="UP000541558">
    <property type="component" value="Unassembled WGS sequence"/>
</dbReference>
<dbReference type="InterPro" id="IPR000872">
    <property type="entry name" value="Tafazzin"/>
</dbReference>
<name>A0A8H5C3L5_9AGAR</name>
<comment type="caution">
    <text evidence="1">The sequence shown here is derived from an EMBL/GenBank/DDBJ whole genome shotgun (WGS) entry which is preliminary data.</text>
</comment>
<dbReference type="PANTHER" id="PTHR12497:SF0">
    <property type="entry name" value="TAFAZZIN"/>
    <property type="match status" value="1"/>
</dbReference>
<keyword evidence="2" id="KW-1185">Reference proteome</keyword>
<dbReference type="GO" id="GO:0047184">
    <property type="term" value="F:1-acylglycerophosphocholine O-acyltransferase activity"/>
    <property type="evidence" value="ECO:0007669"/>
    <property type="project" value="TreeGrafter"/>
</dbReference>
<dbReference type="GO" id="GO:0005741">
    <property type="term" value="C:mitochondrial outer membrane"/>
    <property type="evidence" value="ECO:0007669"/>
    <property type="project" value="UniProtKB-SubCell"/>
</dbReference>
<organism evidence="1 2">
    <name type="scientific">Ephemerocybe angulata</name>
    <dbReference type="NCBI Taxonomy" id="980116"/>
    <lineage>
        <taxon>Eukaryota</taxon>
        <taxon>Fungi</taxon>
        <taxon>Dikarya</taxon>
        <taxon>Basidiomycota</taxon>
        <taxon>Agaricomycotina</taxon>
        <taxon>Agaricomycetes</taxon>
        <taxon>Agaricomycetidae</taxon>
        <taxon>Agaricales</taxon>
        <taxon>Agaricineae</taxon>
        <taxon>Psathyrellaceae</taxon>
        <taxon>Ephemerocybe</taxon>
    </lineage>
</organism>
<dbReference type="SUPFAM" id="SSF69593">
    <property type="entry name" value="Glycerol-3-phosphate (1)-acyltransferase"/>
    <property type="match status" value="1"/>
</dbReference>
<dbReference type="SMART" id="SM00563">
    <property type="entry name" value="PlsC"/>
    <property type="match status" value="1"/>
</dbReference>
<dbReference type="CDD" id="cd07989">
    <property type="entry name" value="LPLAT_AGPAT-like"/>
    <property type="match status" value="1"/>
</dbReference>
<evidence type="ECO:0000313" key="1">
    <source>
        <dbReference type="EMBL" id="KAF5333337.1"/>
    </source>
</evidence>
<dbReference type="PRINTS" id="PR00979">
    <property type="entry name" value="TAFAZZIN"/>
</dbReference>
<dbReference type="EMBL" id="JAACJK010000109">
    <property type="protein sequence ID" value="KAF5333337.1"/>
    <property type="molecule type" value="Genomic_DNA"/>
</dbReference>
<dbReference type="InterPro" id="IPR002123">
    <property type="entry name" value="Plipid/glycerol_acylTrfase"/>
</dbReference>
<gene>
    <name evidence="1" type="ORF">D9611_002264</name>
</gene>
<protein>
    <submittedName>
        <fullName evidence="1">Uncharacterized protein</fullName>
    </submittedName>
</protein>
<dbReference type="Pfam" id="PF01553">
    <property type="entry name" value="Acyltransferase"/>
    <property type="match status" value="1"/>
</dbReference>
<accession>A0A8H5C3L5</accession>
<dbReference type="PANTHER" id="PTHR12497">
    <property type="entry name" value="TAZ PROTEIN TAFAZZIN"/>
    <property type="match status" value="1"/>
</dbReference>
<dbReference type="GO" id="GO:0005743">
    <property type="term" value="C:mitochondrial inner membrane"/>
    <property type="evidence" value="ECO:0007669"/>
    <property type="project" value="UniProtKB-SubCell"/>
</dbReference>
<dbReference type="OrthoDB" id="193467at2759"/>